<name>A0A645B3P2_9ZZZZ</name>
<organism evidence="3">
    <name type="scientific">bioreactor metagenome</name>
    <dbReference type="NCBI Taxonomy" id="1076179"/>
    <lineage>
        <taxon>unclassified sequences</taxon>
        <taxon>metagenomes</taxon>
        <taxon>ecological metagenomes</taxon>
    </lineage>
</organism>
<sequence>MAQAAEWLQCSVFTIRRMIERGELRAYRYGPRIIRVDLADLQRLRRPVTPTAEYRTARSAMEPASAAEFSGESA</sequence>
<evidence type="ECO:0000256" key="1">
    <source>
        <dbReference type="SAM" id="MobiDB-lite"/>
    </source>
</evidence>
<reference evidence="3" key="1">
    <citation type="submission" date="2019-08" db="EMBL/GenBank/DDBJ databases">
        <authorList>
            <person name="Kucharzyk K."/>
            <person name="Murdoch R.W."/>
            <person name="Higgins S."/>
            <person name="Loffler F."/>
        </authorList>
    </citation>
    <scope>NUCLEOTIDE SEQUENCE</scope>
</reference>
<protein>
    <recommendedName>
        <fullName evidence="2">Helix-turn-helix domain-containing protein</fullName>
    </recommendedName>
</protein>
<dbReference type="EMBL" id="VSSQ01017608">
    <property type="protein sequence ID" value="MPM60062.1"/>
    <property type="molecule type" value="Genomic_DNA"/>
</dbReference>
<dbReference type="NCBIfam" id="TIGR01764">
    <property type="entry name" value="excise"/>
    <property type="match status" value="1"/>
</dbReference>
<dbReference type="SUPFAM" id="SSF46955">
    <property type="entry name" value="Putative DNA-binding domain"/>
    <property type="match status" value="1"/>
</dbReference>
<accession>A0A645B3P2</accession>
<dbReference type="InterPro" id="IPR010093">
    <property type="entry name" value="SinI_DNA-bd"/>
</dbReference>
<dbReference type="GO" id="GO:0003677">
    <property type="term" value="F:DNA binding"/>
    <property type="evidence" value="ECO:0007669"/>
    <property type="project" value="InterPro"/>
</dbReference>
<proteinExistence type="predicted"/>
<gene>
    <name evidence="3" type="ORF">SDC9_106909</name>
</gene>
<feature type="region of interest" description="Disordered" evidence="1">
    <location>
        <begin position="55"/>
        <end position="74"/>
    </location>
</feature>
<feature type="domain" description="Helix-turn-helix" evidence="2">
    <location>
        <begin position="2"/>
        <end position="44"/>
    </location>
</feature>
<comment type="caution">
    <text evidence="3">The sequence shown here is derived from an EMBL/GenBank/DDBJ whole genome shotgun (WGS) entry which is preliminary data.</text>
</comment>
<dbReference type="InterPro" id="IPR041657">
    <property type="entry name" value="HTH_17"/>
</dbReference>
<dbReference type="Pfam" id="PF12728">
    <property type="entry name" value="HTH_17"/>
    <property type="match status" value="1"/>
</dbReference>
<evidence type="ECO:0000259" key="2">
    <source>
        <dbReference type="Pfam" id="PF12728"/>
    </source>
</evidence>
<evidence type="ECO:0000313" key="3">
    <source>
        <dbReference type="EMBL" id="MPM60062.1"/>
    </source>
</evidence>
<dbReference type="AlphaFoldDB" id="A0A645B3P2"/>
<dbReference type="InterPro" id="IPR009061">
    <property type="entry name" value="DNA-bd_dom_put_sf"/>
</dbReference>